<proteinExistence type="predicted"/>
<sequence>MYRKLTSKDTTTSIGVSSTKDVSPISRSHGITVAKRAGSEGTGVGVSPVVGRNIPKHGRSSTDSVSVGYGVTTEAISHRDETSSVHVSLAPTLLDDALLTSVVLEALATLCLTTRLCCATGG</sequence>
<protein>
    <submittedName>
        <fullName evidence="2">Uncharacterized protein</fullName>
    </submittedName>
</protein>
<evidence type="ECO:0000256" key="1">
    <source>
        <dbReference type="SAM" id="MobiDB-lite"/>
    </source>
</evidence>
<gene>
    <name evidence="2" type="primary">RvY_03854-1</name>
    <name evidence="2" type="synonym">RvY_03854.1</name>
    <name evidence="2" type="ORF">RvY_03854</name>
</gene>
<feature type="compositionally biased region" description="Polar residues" evidence="1">
    <location>
        <begin position="8"/>
        <end position="21"/>
    </location>
</feature>
<dbReference type="EMBL" id="BDGG01000002">
    <property type="protein sequence ID" value="GAU91633.1"/>
    <property type="molecule type" value="Genomic_DNA"/>
</dbReference>
<feature type="region of interest" description="Disordered" evidence="1">
    <location>
        <begin position="1"/>
        <end position="66"/>
    </location>
</feature>
<name>A0A1D1UYV1_RAMVA</name>
<dbReference type="AlphaFoldDB" id="A0A1D1UYV1"/>
<evidence type="ECO:0000313" key="2">
    <source>
        <dbReference type="EMBL" id="GAU91633.1"/>
    </source>
</evidence>
<organism evidence="2 3">
    <name type="scientific">Ramazzottius varieornatus</name>
    <name type="common">Water bear</name>
    <name type="synonym">Tardigrade</name>
    <dbReference type="NCBI Taxonomy" id="947166"/>
    <lineage>
        <taxon>Eukaryota</taxon>
        <taxon>Metazoa</taxon>
        <taxon>Ecdysozoa</taxon>
        <taxon>Tardigrada</taxon>
        <taxon>Eutardigrada</taxon>
        <taxon>Parachela</taxon>
        <taxon>Hypsibioidea</taxon>
        <taxon>Ramazzottiidae</taxon>
        <taxon>Ramazzottius</taxon>
    </lineage>
</organism>
<evidence type="ECO:0000313" key="3">
    <source>
        <dbReference type="Proteomes" id="UP000186922"/>
    </source>
</evidence>
<accession>A0A1D1UYV1</accession>
<reference evidence="2 3" key="1">
    <citation type="journal article" date="2016" name="Nat. Commun.">
        <title>Extremotolerant tardigrade genome and improved radiotolerance of human cultured cells by tardigrade-unique protein.</title>
        <authorList>
            <person name="Hashimoto T."/>
            <person name="Horikawa D.D."/>
            <person name="Saito Y."/>
            <person name="Kuwahara H."/>
            <person name="Kozuka-Hata H."/>
            <person name="Shin-I T."/>
            <person name="Minakuchi Y."/>
            <person name="Ohishi K."/>
            <person name="Motoyama A."/>
            <person name="Aizu T."/>
            <person name="Enomoto A."/>
            <person name="Kondo K."/>
            <person name="Tanaka S."/>
            <person name="Hara Y."/>
            <person name="Koshikawa S."/>
            <person name="Sagara H."/>
            <person name="Miura T."/>
            <person name="Yokobori S."/>
            <person name="Miyagawa K."/>
            <person name="Suzuki Y."/>
            <person name="Kubo T."/>
            <person name="Oyama M."/>
            <person name="Kohara Y."/>
            <person name="Fujiyama A."/>
            <person name="Arakawa K."/>
            <person name="Katayama T."/>
            <person name="Toyoda A."/>
            <person name="Kunieda T."/>
        </authorList>
    </citation>
    <scope>NUCLEOTIDE SEQUENCE [LARGE SCALE GENOMIC DNA]</scope>
    <source>
        <strain evidence="2 3">YOKOZUNA-1</strain>
    </source>
</reference>
<dbReference type="Proteomes" id="UP000186922">
    <property type="component" value="Unassembled WGS sequence"/>
</dbReference>
<comment type="caution">
    <text evidence="2">The sequence shown here is derived from an EMBL/GenBank/DDBJ whole genome shotgun (WGS) entry which is preliminary data.</text>
</comment>
<keyword evidence="3" id="KW-1185">Reference proteome</keyword>